<dbReference type="SUPFAM" id="SSF103473">
    <property type="entry name" value="MFS general substrate transporter"/>
    <property type="match status" value="1"/>
</dbReference>
<evidence type="ECO:0000313" key="4">
    <source>
        <dbReference type="Proteomes" id="UP000092573"/>
    </source>
</evidence>
<dbReference type="Proteomes" id="UP000092573">
    <property type="component" value="Chromosome"/>
</dbReference>
<feature type="transmembrane region" description="Helical" evidence="2">
    <location>
        <begin position="287"/>
        <end position="316"/>
    </location>
</feature>
<reference evidence="3 4" key="1">
    <citation type="submission" date="2016-01" db="EMBL/GenBank/DDBJ databases">
        <title>Complete Genome Sequence of Paenibacillus yonginensis DCY84, a novel Plant Growth-Promoting Bacteria with Elicitation of Induced Systemic Resistance.</title>
        <authorList>
            <person name="Kim Y.J."/>
            <person name="Yang D.C."/>
            <person name="Sukweenadhi J."/>
        </authorList>
    </citation>
    <scope>NUCLEOTIDE SEQUENCE [LARGE SCALE GENOMIC DNA]</scope>
    <source>
        <strain evidence="3 4">DCY84</strain>
    </source>
</reference>
<dbReference type="GO" id="GO:0022857">
    <property type="term" value="F:transmembrane transporter activity"/>
    <property type="evidence" value="ECO:0007669"/>
    <property type="project" value="InterPro"/>
</dbReference>
<accession>A0A1B1N060</accession>
<keyword evidence="2" id="KW-1133">Transmembrane helix</keyword>
<gene>
    <name evidence="3" type="ORF">AWM70_09580</name>
</gene>
<evidence type="ECO:0000313" key="3">
    <source>
        <dbReference type="EMBL" id="ANS74812.1"/>
    </source>
</evidence>
<feature type="transmembrane region" description="Helical" evidence="2">
    <location>
        <begin position="175"/>
        <end position="199"/>
    </location>
</feature>
<dbReference type="STRING" id="1462996.AWM70_09580"/>
<sequence>MNVRGAESGHQHHRRTLPRSARLLLAVNACNALGTSLSSIFINVYWYKLTQDMSQTLLFNLITYLAWLPAFAAAGWLSKKASRTKALWIGSAVQVLFYISVLGLGTESSKWLTALGILNGIGQGFYWMSVNVLSVDVTSPENRDWFNGVNGIAGAVSGMIGPLVAGIVVGAMPQMAGYTTVFMLSFVCFLVSLLTALLLPKDRPEGGFDWSSLNQTLRHKEWRSLTFAFVGVAFRDGVLSVAIWLWVYIATGSESSTGQYAFLTTLLSVGGFYLVGHFGKEHLRWRFMVFGAVLISLSMTGIALLTTWSLVLYAVVSAARRPFFDAPFNTTAFNAIGRFDRNGTIRIELVVWREAALSVGRISSVALLYAIYRSDTPHIELQLNLFLGAMVVMGLMPLYFIRKAAAASQRSKRLPERHYSIGPSEEESA</sequence>
<dbReference type="PANTHER" id="PTHR23526:SF2">
    <property type="entry name" value="MAJOR FACILITATOR SUPERFAMILY (MFS) PROFILE DOMAIN-CONTAINING PROTEIN"/>
    <property type="match status" value="1"/>
</dbReference>
<dbReference type="AlphaFoldDB" id="A0A1B1N060"/>
<protein>
    <recommendedName>
        <fullName evidence="5">MFS transporter</fullName>
    </recommendedName>
</protein>
<feature type="transmembrane region" description="Helical" evidence="2">
    <location>
        <begin position="111"/>
        <end position="133"/>
    </location>
</feature>
<dbReference type="InterPro" id="IPR036259">
    <property type="entry name" value="MFS_trans_sf"/>
</dbReference>
<evidence type="ECO:0000256" key="2">
    <source>
        <dbReference type="SAM" id="Phobius"/>
    </source>
</evidence>
<dbReference type="Gene3D" id="1.20.1250.20">
    <property type="entry name" value="MFS general substrate transporter like domains"/>
    <property type="match status" value="1"/>
</dbReference>
<dbReference type="PANTHER" id="PTHR23526">
    <property type="entry name" value="INTEGRAL MEMBRANE TRANSPORT PROTEIN-RELATED"/>
    <property type="match status" value="1"/>
</dbReference>
<dbReference type="InterPro" id="IPR011701">
    <property type="entry name" value="MFS"/>
</dbReference>
<feature type="transmembrane region" description="Helical" evidence="2">
    <location>
        <begin position="259"/>
        <end position="275"/>
    </location>
</feature>
<keyword evidence="2" id="KW-0812">Transmembrane</keyword>
<keyword evidence="2" id="KW-0472">Membrane</keyword>
<evidence type="ECO:0008006" key="5">
    <source>
        <dbReference type="Google" id="ProtNLM"/>
    </source>
</evidence>
<feature type="transmembrane region" description="Helical" evidence="2">
    <location>
        <begin position="86"/>
        <end position="105"/>
    </location>
</feature>
<comment type="subcellular location">
    <subcellularLocation>
        <location evidence="1">Cell membrane</location>
        <topology evidence="1">Multi-pass membrane protein</topology>
    </subcellularLocation>
</comment>
<feature type="transmembrane region" description="Helical" evidence="2">
    <location>
        <begin position="21"/>
        <end position="46"/>
    </location>
</feature>
<dbReference type="GO" id="GO:0005886">
    <property type="term" value="C:plasma membrane"/>
    <property type="evidence" value="ECO:0007669"/>
    <property type="project" value="UniProtKB-SubCell"/>
</dbReference>
<dbReference type="InterPro" id="IPR052528">
    <property type="entry name" value="Sugar_transport-like"/>
</dbReference>
<keyword evidence="4" id="KW-1185">Reference proteome</keyword>
<feature type="transmembrane region" description="Helical" evidence="2">
    <location>
        <begin position="225"/>
        <end position="247"/>
    </location>
</feature>
<organism evidence="3 4">
    <name type="scientific">Paenibacillus yonginensis</name>
    <dbReference type="NCBI Taxonomy" id="1462996"/>
    <lineage>
        <taxon>Bacteria</taxon>
        <taxon>Bacillati</taxon>
        <taxon>Bacillota</taxon>
        <taxon>Bacilli</taxon>
        <taxon>Bacillales</taxon>
        <taxon>Paenibacillaceae</taxon>
        <taxon>Paenibacillus</taxon>
    </lineage>
</organism>
<name>A0A1B1N060_9BACL</name>
<feature type="transmembrane region" description="Helical" evidence="2">
    <location>
        <begin position="381"/>
        <end position="401"/>
    </location>
</feature>
<dbReference type="KEGG" id="pyg:AWM70_09580"/>
<proteinExistence type="predicted"/>
<dbReference type="Pfam" id="PF07690">
    <property type="entry name" value="MFS_1"/>
    <property type="match status" value="1"/>
</dbReference>
<evidence type="ECO:0000256" key="1">
    <source>
        <dbReference type="ARBA" id="ARBA00004651"/>
    </source>
</evidence>
<feature type="transmembrane region" description="Helical" evidence="2">
    <location>
        <begin position="58"/>
        <end position="77"/>
    </location>
</feature>
<feature type="transmembrane region" description="Helical" evidence="2">
    <location>
        <begin position="145"/>
        <end position="169"/>
    </location>
</feature>
<dbReference type="EMBL" id="CP014167">
    <property type="protein sequence ID" value="ANS74812.1"/>
    <property type="molecule type" value="Genomic_DNA"/>
</dbReference>
<dbReference type="RefSeq" id="WP_068695838.1">
    <property type="nucleotide sequence ID" value="NZ_CP014167.1"/>
</dbReference>